<keyword evidence="2" id="KW-0238">DNA-binding</keyword>
<name>A0AAN7Q8E9_9MYRT</name>
<dbReference type="PROSITE" id="PS01031">
    <property type="entry name" value="SHSP"/>
    <property type="match status" value="1"/>
</dbReference>
<dbReference type="AlphaFoldDB" id="A0AAN7Q8E9"/>
<feature type="compositionally biased region" description="Basic and acidic residues" evidence="7">
    <location>
        <begin position="53"/>
        <end position="63"/>
    </location>
</feature>
<dbReference type="FunFam" id="1.10.150.60:FF:000018">
    <property type="entry name" value="AT-rich interactive domain-containing protein 3"/>
    <property type="match status" value="1"/>
</dbReference>
<dbReference type="FunFam" id="2.60.40.790:FF:000014">
    <property type="entry name" value="AT-rich interactive domain-containing protein 3"/>
    <property type="match status" value="1"/>
</dbReference>
<evidence type="ECO:0000313" key="10">
    <source>
        <dbReference type="EMBL" id="KAK4761328.1"/>
    </source>
</evidence>
<feature type="compositionally biased region" description="Polar residues" evidence="7">
    <location>
        <begin position="42"/>
        <end position="51"/>
    </location>
</feature>
<keyword evidence="4" id="KW-0539">Nucleus</keyword>
<evidence type="ECO:0000256" key="4">
    <source>
        <dbReference type="ARBA" id="ARBA00023242"/>
    </source>
</evidence>
<dbReference type="PROSITE" id="PS51011">
    <property type="entry name" value="ARID"/>
    <property type="match status" value="1"/>
</dbReference>
<accession>A0AAN7Q8E9</accession>
<organism evidence="10 11">
    <name type="scientific">Trapa incisa</name>
    <dbReference type="NCBI Taxonomy" id="236973"/>
    <lineage>
        <taxon>Eukaryota</taxon>
        <taxon>Viridiplantae</taxon>
        <taxon>Streptophyta</taxon>
        <taxon>Embryophyta</taxon>
        <taxon>Tracheophyta</taxon>
        <taxon>Spermatophyta</taxon>
        <taxon>Magnoliopsida</taxon>
        <taxon>eudicotyledons</taxon>
        <taxon>Gunneridae</taxon>
        <taxon>Pentapetalae</taxon>
        <taxon>rosids</taxon>
        <taxon>malvids</taxon>
        <taxon>Myrtales</taxon>
        <taxon>Lythraceae</taxon>
        <taxon>Trapa</taxon>
    </lineage>
</organism>
<keyword evidence="3" id="KW-0804">Transcription</keyword>
<dbReference type="Proteomes" id="UP001345219">
    <property type="component" value="Chromosome 5"/>
</dbReference>
<evidence type="ECO:0000256" key="2">
    <source>
        <dbReference type="ARBA" id="ARBA00023125"/>
    </source>
</evidence>
<dbReference type="Gene3D" id="2.60.40.790">
    <property type="match status" value="1"/>
</dbReference>
<feature type="region of interest" description="Disordered" evidence="7">
    <location>
        <begin position="286"/>
        <end position="328"/>
    </location>
</feature>
<dbReference type="PANTHER" id="PTHR15348:SF19">
    <property type="entry name" value="ARID DOMAIN-CONTAINING PROTEIN"/>
    <property type="match status" value="1"/>
</dbReference>
<proteinExistence type="inferred from homology"/>
<dbReference type="InterPro" id="IPR045147">
    <property type="entry name" value="ARI3A/B/C"/>
</dbReference>
<dbReference type="SUPFAM" id="SSF49764">
    <property type="entry name" value="HSP20-like chaperones"/>
    <property type="match status" value="1"/>
</dbReference>
<dbReference type="InterPro" id="IPR001606">
    <property type="entry name" value="ARID_dom"/>
</dbReference>
<dbReference type="InterPro" id="IPR002068">
    <property type="entry name" value="A-crystallin/Hsp20_dom"/>
</dbReference>
<evidence type="ECO:0000256" key="3">
    <source>
        <dbReference type="ARBA" id="ARBA00023163"/>
    </source>
</evidence>
<keyword evidence="1" id="KW-0805">Transcription regulation</keyword>
<dbReference type="CDD" id="cd00298">
    <property type="entry name" value="ACD_sHsps_p23-like"/>
    <property type="match status" value="1"/>
</dbReference>
<dbReference type="GO" id="GO:0005634">
    <property type="term" value="C:nucleus"/>
    <property type="evidence" value="ECO:0007669"/>
    <property type="project" value="TreeGrafter"/>
</dbReference>
<reference evidence="10 11" key="1">
    <citation type="journal article" date="2023" name="Hortic Res">
        <title>Pangenome of water caltrop reveals structural variations and asymmetric subgenome divergence after allopolyploidization.</title>
        <authorList>
            <person name="Zhang X."/>
            <person name="Chen Y."/>
            <person name="Wang L."/>
            <person name="Yuan Y."/>
            <person name="Fang M."/>
            <person name="Shi L."/>
            <person name="Lu R."/>
            <person name="Comes H.P."/>
            <person name="Ma Y."/>
            <person name="Chen Y."/>
            <person name="Huang G."/>
            <person name="Zhou Y."/>
            <person name="Zheng Z."/>
            <person name="Qiu Y."/>
        </authorList>
    </citation>
    <scope>NUCLEOTIDE SEQUENCE [LARGE SCALE GENOMIC DNA]</scope>
    <source>
        <tissue evidence="10">Roots</tissue>
    </source>
</reference>
<evidence type="ECO:0000313" key="11">
    <source>
        <dbReference type="Proteomes" id="UP001345219"/>
    </source>
</evidence>
<sequence length="440" mass="49069">MEGEKEIDKEMGDLGKQEENLQENAVEQAVVNEEEDGGSESPMMQPSSVSNKDCLKEENDKDAVGNAKSDCPETKLSPEDQKDDEAAGGGSLGVTAEEKKMSNEEISGKGGLKPGHQAENRAETSSAGQISSWETQYEYGEESGTEEEQCAFRREVENFYKERNFEFRAPKFYKEDLNMLKLYRAVIKLGGYEQVTSCKLWRQVGAPFRPPKTCTTVSWTFRNFYEKSLIEYEKHRMRSGKLPFNGDSYAEPKVESQVGVSISSGSGRTMRDAAARAMHVWNSPRIVDDEDGKPSLSTKTDKHQKSIGTVKRKKPSPPNFVEQAAPDPCIKSTKPQRNAVILDVGPPADWVKINVYKISDCFEVYALVPGLLREEVRVQSDPSGRLIISGQPQQLDNPWGVTPFKKVVSLPSRIDPHQTSAVVTLNGQLFVRVPFEQTES</sequence>
<evidence type="ECO:0000259" key="8">
    <source>
        <dbReference type="PROSITE" id="PS01031"/>
    </source>
</evidence>
<dbReference type="EMBL" id="JAXIOK010000010">
    <property type="protein sequence ID" value="KAK4761328.1"/>
    <property type="molecule type" value="Genomic_DNA"/>
</dbReference>
<keyword evidence="11" id="KW-1185">Reference proteome</keyword>
<feature type="compositionally biased region" description="Basic and acidic residues" evidence="7">
    <location>
        <begin position="1"/>
        <end position="19"/>
    </location>
</feature>
<dbReference type="GO" id="GO:0003677">
    <property type="term" value="F:DNA binding"/>
    <property type="evidence" value="ECO:0007669"/>
    <property type="project" value="UniProtKB-KW"/>
</dbReference>
<feature type="compositionally biased region" description="Low complexity" evidence="7">
    <location>
        <begin position="22"/>
        <end position="31"/>
    </location>
</feature>
<feature type="compositionally biased region" description="Acidic residues" evidence="7">
    <location>
        <begin position="139"/>
        <end position="148"/>
    </location>
</feature>
<feature type="compositionally biased region" description="Basic and acidic residues" evidence="7">
    <location>
        <begin position="70"/>
        <end position="80"/>
    </location>
</feature>
<comment type="similarity">
    <text evidence="5 6">Belongs to the small heat shock protein (HSP20) family.</text>
</comment>
<dbReference type="InterPro" id="IPR008978">
    <property type="entry name" value="HSP20-like_chaperone"/>
</dbReference>
<feature type="domain" description="ARID" evidence="9">
    <location>
        <begin position="146"/>
        <end position="237"/>
    </location>
</feature>
<dbReference type="InterPro" id="IPR036431">
    <property type="entry name" value="ARID_dom_sf"/>
</dbReference>
<evidence type="ECO:0000256" key="1">
    <source>
        <dbReference type="ARBA" id="ARBA00023015"/>
    </source>
</evidence>
<dbReference type="SMART" id="SM00501">
    <property type="entry name" value="BRIGHT"/>
    <property type="match status" value="1"/>
</dbReference>
<evidence type="ECO:0000256" key="5">
    <source>
        <dbReference type="PROSITE-ProRule" id="PRU00285"/>
    </source>
</evidence>
<protein>
    <submittedName>
        <fullName evidence="10">Uncharacterized protein</fullName>
    </submittedName>
</protein>
<dbReference type="SUPFAM" id="SSF46774">
    <property type="entry name" value="ARID-like"/>
    <property type="match status" value="1"/>
</dbReference>
<dbReference type="Gene3D" id="1.10.150.60">
    <property type="entry name" value="ARID DNA-binding domain"/>
    <property type="match status" value="1"/>
</dbReference>
<evidence type="ECO:0000256" key="7">
    <source>
        <dbReference type="SAM" id="MobiDB-lite"/>
    </source>
</evidence>
<dbReference type="Pfam" id="PF00011">
    <property type="entry name" value="HSP20"/>
    <property type="match status" value="1"/>
</dbReference>
<evidence type="ECO:0000256" key="6">
    <source>
        <dbReference type="RuleBase" id="RU003616"/>
    </source>
</evidence>
<feature type="domain" description="SHSP" evidence="8">
    <location>
        <begin position="339"/>
        <end position="440"/>
    </location>
</feature>
<feature type="compositionally biased region" description="Polar residues" evidence="7">
    <location>
        <begin position="123"/>
        <end position="133"/>
    </location>
</feature>
<feature type="compositionally biased region" description="Basic and acidic residues" evidence="7">
    <location>
        <begin position="96"/>
        <end position="107"/>
    </location>
</feature>
<evidence type="ECO:0000259" key="9">
    <source>
        <dbReference type="PROSITE" id="PS51011"/>
    </source>
</evidence>
<dbReference type="PANTHER" id="PTHR15348">
    <property type="entry name" value="AT-RICH INTERACTIVE DOMAIN-CONTAINING PROTEIN ARID DOMAIN- CONTAINING PROTEIN DEAD RINGER PROTEIN B-CELL REGULATOR OF IGH TRANSCRIPTION BRIGHT"/>
    <property type="match status" value="1"/>
</dbReference>
<dbReference type="SMART" id="SM01014">
    <property type="entry name" value="ARID"/>
    <property type="match status" value="1"/>
</dbReference>
<dbReference type="Pfam" id="PF01388">
    <property type="entry name" value="ARID"/>
    <property type="match status" value="1"/>
</dbReference>
<dbReference type="CDD" id="cd16100">
    <property type="entry name" value="ARID"/>
    <property type="match status" value="1"/>
</dbReference>
<dbReference type="GO" id="GO:0006357">
    <property type="term" value="P:regulation of transcription by RNA polymerase II"/>
    <property type="evidence" value="ECO:0007669"/>
    <property type="project" value="InterPro"/>
</dbReference>
<gene>
    <name evidence="10" type="ORF">SAY87_006221</name>
</gene>
<feature type="region of interest" description="Disordered" evidence="7">
    <location>
        <begin position="1"/>
        <end position="148"/>
    </location>
</feature>
<comment type="caution">
    <text evidence="10">The sequence shown here is derived from an EMBL/GenBank/DDBJ whole genome shotgun (WGS) entry which is preliminary data.</text>
</comment>